<proteinExistence type="predicted"/>
<dbReference type="AlphaFoldDB" id="A0A165T781"/>
<name>A0A165T781_9AGAM</name>
<organism evidence="2 3">
    <name type="scientific">Neolentinus lepideus HHB14362 ss-1</name>
    <dbReference type="NCBI Taxonomy" id="1314782"/>
    <lineage>
        <taxon>Eukaryota</taxon>
        <taxon>Fungi</taxon>
        <taxon>Dikarya</taxon>
        <taxon>Basidiomycota</taxon>
        <taxon>Agaricomycotina</taxon>
        <taxon>Agaricomycetes</taxon>
        <taxon>Gloeophyllales</taxon>
        <taxon>Gloeophyllaceae</taxon>
        <taxon>Neolentinus</taxon>
    </lineage>
</organism>
<sequence length="159" mass="17369">MHEPWSLALRDVPRSIVKEPSGIAADENLKIPIDSTSTVQNRATEDEDLGMPVSDPYSQGSHTRASNSGLDSYAPLELTGGDGTYWNARPTADPIGFTPLTRSDPHRAVFTPKVVKMAETSPPRHASSAKRKTTKSHAPINGKSKKRKQTDEIDEIFGF</sequence>
<dbReference type="InParanoid" id="A0A165T781"/>
<protein>
    <submittedName>
        <fullName evidence="2">Uncharacterized protein</fullName>
    </submittedName>
</protein>
<accession>A0A165T781</accession>
<reference evidence="2 3" key="1">
    <citation type="journal article" date="2016" name="Mol. Biol. Evol.">
        <title>Comparative Genomics of Early-Diverging Mushroom-Forming Fungi Provides Insights into the Origins of Lignocellulose Decay Capabilities.</title>
        <authorList>
            <person name="Nagy L.G."/>
            <person name="Riley R."/>
            <person name="Tritt A."/>
            <person name="Adam C."/>
            <person name="Daum C."/>
            <person name="Floudas D."/>
            <person name="Sun H."/>
            <person name="Yadav J.S."/>
            <person name="Pangilinan J."/>
            <person name="Larsson K.H."/>
            <person name="Matsuura K."/>
            <person name="Barry K."/>
            <person name="Labutti K."/>
            <person name="Kuo R."/>
            <person name="Ohm R.A."/>
            <person name="Bhattacharya S.S."/>
            <person name="Shirouzu T."/>
            <person name="Yoshinaga Y."/>
            <person name="Martin F.M."/>
            <person name="Grigoriev I.V."/>
            <person name="Hibbett D.S."/>
        </authorList>
    </citation>
    <scope>NUCLEOTIDE SEQUENCE [LARGE SCALE GENOMIC DNA]</scope>
    <source>
        <strain evidence="2 3">HHB14362 ss-1</strain>
    </source>
</reference>
<evidence type="ECO:0000313" key="3">
    <source>
        <dbReference type="Proteomes" id="UP000076761"/>
    </source>
</evidence>
<dbReference type="Proteomes" id="UP000076761">
    <property type="component" value="Unassembled WGS sequence"/>
</dbReference>
<keyword evidence="3" id="KW-1185">Reference proteome</keyword>
<evidence type="ECO:0000256" key="1">
    <source>
        <dbReference type="SAM" id="MobiDB-lite"/>
    </source>
</evidence>
<feature type="compositionally biased region" description="Polar residues" evidence="1">
    <location>
        <begin position="56"/>
        <end position="70"/>
    </location>
</feature>
<gene>
    <name evidence="2" type="ORF">NEOLEDRAFT_1132269</name>
</gene>
<feature type="region of interest" description="Disordered" evidence="1">
    <location>
        <begin position="34"/>
        <end position="159"/>
    </location>
</feature>
<evidence type="ECO:0000313" key="2">
    <source>
        <dbReference type="EMBL" id="KZT26241.1"/>
    </source>
</evidence>
<dbReference type="EMBL" id="KV425567">
    <property type="protein sequence ID" value="KZT26241.1"/>
    <property type="molecule type" value="Genomic_DNA"/>
</dbReference>